<feature type="region of interest" description="Disordered" evidence="12">
    <location>
        <begin position="756"/>
        <end position="794"/>
    </location>
</feature>
<dbReference type="EC" id="2.7.11.25" evidence="3"/>
<evidence type="ECO:0000256" key="12">
    <source>
        <dbReference type="SAM" id="MobiDB-lite"/>
    </source>
</evidence>
<evidence type="ECO:0000256" key="7">
    <source>
        <dbReference type="ARBA" id="ARBA00047559"/>
    </source>
</evidence>
<dbReference type="AlphaFoldDB" id="A0A267EQW3"/>
<feature type="compositionally biased region" description="Polar residues" evidence="12">
    <location>
        <begin position="1037"/>
        <end position="1056"/>
    </location>
</feature>
<name>A0A267EQW3_9PLAT</name>
<evidence type="ECO:0000313" key="17">
    <source>
        <dbReference type="Proteomes" id="UP000215902"/>
    </source>
</evidence>
<feature type="compositionally biased region" description="Basic and acidic residues" evidence="12">
    <location>
        <begin position="164"/>
        <end position="176"/>
    </location>
</feature>
<comment type="caution">
    <text evidence="16">The sequence shown here is derived from an EMBL/GenBank/DDBJ whole genome shotgun (WGS) entry which is preliminary data.</text>
</comment>
<comment type="catalytic activity">
    <reaction evidence="8">
        <text>L-seryl-[protein] + ATP = O-phospho-L-seryl-[protein] + ADP + H(+)</text>
        <dbReference type="Rhea" id="RHEA:17989"/>
        <dbReference type="Rhea" id="RHEA-COMP:9863"/>
        <dbReference type="Rhea" id="RHEA-COMP:11604"/>
        <dbReference type="ChEBI" id="CHEBI:15378"/>
        <dbReference type="ChEBI" id="CHEBI:29999"/>
        <dbReference type="ChEBI" id="CHEBI:30616"/>
        <dbReference type="ChEBI" id="CHEBI:83421"/>
        <dbReference type="ChEBI" id="CHEBI:456216"/>
        <dbReference type="EC" id="2.7.11.25"/>
    </reaction>
</comment>
<protein>
    <recommendedName>
        <fullName evidence="3">mitogen-activated protein kinase kinase kinase</fullName>
        <ecNumber evidence="3">2.7.11.25</ecNumber>
    </recommendedName>
</protein>
<reference evidence="16 17" key="1">
    <citation type="submission" date="2017-06" db="EMBL/GenBank/DDBJ databases">
        <title>A platform for efficient transgenesis in Macrostomum lignano, a flatworm model organism for stem cell research.</title>
        <authorList>
            <person name="Berezikov E."/>
        </authorList>
    </citation>
    <scope>NUCLEOTIDE SEQUENCE [LARGE SCALE GENOMIC DNA]</scope>
    <source>
        <strain evidence="16">DV1</strain>
        <tissue evidence="16">Whole organism</tissue>
    </source>
</reference>
<dbReference type="PANTHER" id="PTHR44329">
    <property type="entry name" value="SERINE/THREONINE-PROTEIN KINASE TNNI3K-RELATED"/>
    <property type="match status" value="1"/>
</dbReference>
<proteinExistence type="inferred from homology"/>
<evidence type="ECO:0000256" key="11">
    <source>
        <dbReference type="SAM" id="Coils"/>
    </source>
</evidence>
<evidence type="ECO:0000313" key="16">
    <source>
        <dbReference type="EMBL" id="PAA63933.1"/>
    </source>
</evidence>
<evidence type="ECO:0000256" key="6">
    <source>
        <dbReference type="ARBA" id="ARBA00022840"/>
    </source>
</evidence>
<feature type="non-terminal residue" evidence="16">
    <location>
        <position position="1"/>
    </location>
</feature>
<dbReference type="InterPro" id="IPR001452">
    <property type="entry name" value="SH3_domain"/>
</dbReference>
<organism evidence="16 17">
    <name type="scientific">Macrostomum lignano</name>
    <dbReference type="NCBI Taxonomy" id="282301"/>
    <lineage>
        <taxon>Eukaryota</taxon>
        <taxon>Metazoa</taxon>
        <taxon>Spiralia</taxon>
        <taxon>Lophotrochozoa</taxon>
        <taxon>Platyhelminthes</taxon>
        <taxon>Rhabditophora</taxon>
        <taxon>Macrostomorpha</taxon>
        <taxon>Macrostomida</taxon>
        <taxon>Macrostomidae</taxon>
        <taxon>Macrostomum</taxon>
    </lineage>
</organism>
<keyword evidence="11" id="KW-0175">Coiled coil</keyword>
<gene>
    <name evidence="16" type="ORF">BOX15_Mlig014847g2</name>
</gene>
<feature type="compositionally biased region" description="Acidic residues" evidence="12">
    <location>
        <begin position="1017"/>
        <end position="1030"/>
    </location>
</feature>
<dbReference type="GO" id="GO:0005524">
    <property type="term" value="F:ATP binding"/>
    <property type="evidence" value="ECO:0007669"/>
    <property type="project" value="UniProtKB-UniRule"/>
</dbReference>
<feature type="binding site" evidence="10">
    <location>
        <position position="215"/>
    </location>
    <ligand>
        <name>ATP</name>
        <dbReference type="ChEBI" id="CHEBI:30616"/>
    </ligand>
</feature>
<feature type="region of interest" description="Disordered" evidence="12">
    <location>
        <begin position="151"/>
        <end position="183"/>
    </location>
</feature>
<dbReference type="SUPFAM" id="SSF56112">
    <property type="entry name" value="Protein kinase-like (PK-like)"/>
    <property type="match status" value="1"/>
</dbReference>
<feature type="compositionally biased region" description="Acidic residues" evidence="12">
    <location>
        <begin position="849"/>
        <end position="865"/>
    </location>
</feature>
<dbReference type="PROSITE" id="PS50011">
    <property type="entry name" value="PROTEIN_KINASE_DOM"/>
    <property type="match status" value="1"/>
</dbReference>
<feature type="region of interest" description="Disordered" evidence="12">
    <location>
        <begin position="606"/>
        <end position="638"/>
    </location>
</feature>
<dbReference type="SMART" id="SM00326">
    <property type="entry name" value="SH3"/>
    <property type="match status" value="1"/>
</dbReference>
<keyword evidence="17" id="KW-1185">Reference proteome</keyword>
<evidence type="ECO:0000256" key="3">
    <source>
        <dbReference type="ARBA" id="ARBA00012406"/>
    </source>
</evidence>
<keyword evidence="5 10" id="KW-0547">Nucleotide-binding</keyword>
<dbReference type="InterPro" id="IPR036028">
    <property type="entry name" value="SH3-like_dom_sf"/>
</dbReference>
<feature type="compositionally biased region" description="Pro residues" evidence="12">
    <location>
        <begin position="696"/>
        <end position="705"/>
    </location>
</feature>
<dbReference type="SMART" id="SM00220">
    <property type="entry name" value="S_TKc"/>
    <property type="match status" value="1"/>
</dbReference>
<dbReference type="STRING" id="282301.A0A267EQW3"/>
<feature type="region of interest" description="Disordered" evidence="12">
    <location>
        <begin position="995"/>
        <end position="1069"/>
    </location>
</feature>
<dbReference type="PROSITE" id="PS00107">
    <property type="entry name" value="PROTEIN_KINASE_ATP"/>
    <property type="match status" value="1"/>
</dbReference>
<dbReference type="Proteomes" id="UP000215902">
    <property type="component" value="Unassembled WGS sequence"/>
</dbReference>
<feature type="compositionally biased region" description="Low complexity" evidence="12">
    <location>
        <begin position="995"/>
        <end position="1016"/>
    </location>
</feature>
<evidence type="ECO:0000256" key="5">
    <source>
        <dbReference type="ARBA" id="ARBA00022741"/>
    </source>
</evidence>
<accession>A0A267EQW3</accession>
<feature type="region of interest" description="Disordered" evidence="12">
    <location>
        <begin position="843"/>
        <end position="875"/>
    </location>
</feature>
<keyword evidence="4 9" id="KW-0728">SH3 domain</keyword>
<evidence type="ECO:0000256" key="2">
    <source>
        <dbReference type="ARBA" id="ARBA00006529"/>
    </source>
</evidence>
<comment type="cofactor">
    <cofactor evidence="1">
        <name>Mg(2+)</name>
        <dbReference type="ChEBI" id="CHEBI:18420"/>
    </cofactor>
</comment>
<keyword evidence="6 10" id="KW-0067">ATP-binding</keyword>
<evidence type="ECO:0000259" key="13">
    <source>
        <dbReference type="PROSITE" id="PS50002"/>
    </source>
</evidence>
<dbReference type="OrthoDB" id="339325at2759"/>
<evidence type="ECO:0000256" key="9">
    <source>
        <dbReference type="PROSITE-ProRule" id="PRU00192"/>
    </source>
</evidence>
<evidence type="ECO:0000256" key="4">
    <source>
        <dbReference type="ARBA" id="ARBA00022443"/>
    </source>
</evidence>
<evidence type="ECO:0000259" key="14">
    <source>
        <dbReference type="PROSITE" id="PS50011"/>
    </source>
</evidence>
<dbReference type="Gene3D" id="1.10.510.10">
    <property type="entry name" value="Transferase(Phosphotransferase) domain 1"/>
    <property type="match status" value="1"/>
</dbReference>
<comment type="catalytic activity">
    <reaction evidence="7">
        <text>L-threonyl-[protein] + ATP = O-phospho-L-threonyl-[protein] + ADP + H(+)</text>
        <dbReference type="Rhea" id="RHEA:46608"/>
        <dbReference type="Rhea" id="RHEA-COMP:11060"/>
        <dbReference type="Rhea" id="RHEA-COMP:11605"/>
        <dbReference type="ChEBI" id="CHEBI:15378"/>
        <dbReference type="ChEBI" id="CHEBI:30013"/>
        <dbReference type="ChEBI" id="CHEBI:30616"/>
        <dbReference type="ChEBI" id="CHEBI:61977"/>
        <dbReference type="ChEBI" id="CHEBI:456216"/>
        <dbReference type="EC" id="2.7.11.25"/>
    </reaction>
</comment>
<evidence type="ECO:0000256" key="10">
    <source>
        <dbReference type="PROSITE-ProRule" id="PRU10141"/>
    </source>
</evidence>
<dbReference type="PANTHER" id="PTHR44329:SF293">
    <property type="entry name" value="MITOGEN-ACTIVATED PROTEIN KINASE KINASE KINASE"/>
    <property type="match status" value="1"/>
</dbReference>
<dbReference type="PROSITE" id="PS50108">
    <property type="entry name" value="CRIB"/>
    <property type="match status" value="1"/>
</dbReference>
<feature type="region of interest" description="Disordered" evidence="12">
    <location>
        <begin position="683"/>
        <end position="742"/>
    </location>
</feature>
<feature type="domain" description="SH3" evidence="13">
    <location>
        <begin position="60"/>
        <end position="144"/>
    </location>
</feature>
<dbReference type="Gene3D" id="3.30.200.20">
    <property type="entry name" value="Phosphorylase Kinase, domain 1"/>
    <property type="match status" value="1"/>
</dbReference>
<dbReference type="GO" id="GO:0004706">
    <property type="term" value="F:JUN kinase kinase kinase activity"/>
    <property type="evidence" value="ECO:0007669"/>
    <property type="project" value="TreeGrafter"/>
</dbReference>
<dbReference type="PROSITE" id="PS00108">
    <property type="entry name" value="PROTEIN_KINASE_ST"/>
    <property type="match status" value="1"/>
</dbReference>
<dbReference type="InterPro" id="IPR000719">
    <property type="entry name" value="Prot_kinase_dom"/>
</dbReference>
<dbReference type="PROSITE" id="PS50002">
    <property type="entry name" value="SH3"/>
    <property type="match status" value="1"/>
</dbReference>
<evidence type="ECO:0000256" key="1">
    <source>
        <dbReference type="ARBA" id="ARBA00001946"/>
    </source>
</evidence>
<dbReference type="InterPro" id="IPR051681">
    <property type="entry name" value="Ser/Thr_Kinases-Pseudokinases"/>
</dbReference>
<feature type="coiled-coil region" evidence="11">
    <location>
        <begin position="510"/>
        <end position="554"/>
    </location>
</feature>
<dbReference type="InterPro" id="IPR017441">
    <property type="entry name" value="Protein_kinase_ATP_BS"/>
</dbReference>
<feature type="region of interest" description="Disordered" evidence="12">
    <location>
        <begin position="898"/>
        <end position="962"/>
    </location>
</feature>
<dbReference type="EMBL" id="NIVC01001801">
    <property type="protein sequence ID" value="PAA63933.1"/>
    <property type="molecule type" value="Genomic_DNA"/>
</dbReference>
<feature type="domain" description="CRIB" evidence="15">
    <location>
        <begin position="650"/>
        <end position="663"/>
    </location>
</feature>
<evidence type="ECO:0000259" key="15">
    <source>
        <dbReference type="PROSITE" id="PS50108"/>
    </source>
</evidence>
<comment type="similarity">
    <text evidence="2">Belongs to the protein kinase superfamily. STE Ser/Thr protein kinase family. MAP kinase kinase kinase subfamily.</text>
</comment>
<sequence>CLCPAEVESQIQSARFDQQNRGCETNLFIFKTLMSAQSTQQHQHQLERQDSNPVWAEYLDPPLQYTAIASYTGADDDELSFTAGARILVVSRDPRDSRDEGWFVAIAPASPSQGGASAGEYSRPESQRTVLKLLPGNFVRPSAEIASACQQEVQAVGSVPQHQQDPHGHHQHEHEQQQSPPTVSSDEIAYDCLLGSGGFAEVHRATWRGQPVAVKLFGSGFCPDQVRREAELIWLCRHPNIVRVLAIVAEPPPALLLQFAAGGALNNFLRGRRLPPDVIVNWAGQVAEAMRFLHEGAPVTVFHRDLKSSNILLKHAMPPPQADAESIDDLAEHERQRDWLLNRQVLLISDFGLAKQCCITLPDVEPATAANDDSATSSAVAAAAAAAADQTGGPGGVGTHAYMSPEQLRGQCPYTWHADVWSYGVVLWELLTGEVPYANLLPYQIMYNVARGLFRLPIPDGCPVGFRRLLEDCWSEAPEGRPAFAEVLHRLKDIASVGFDDFDELQADWRQQVQAAFDQLRDKERQLEEKDRQLVDAELRMRMLEQRIAEQQRQHEIEVLSRELTISLLQVQLQSSTAAAAAYAAQHTPPKPPRRSTFRRHGGLSFLRSSAGAGGNHSVPNSHPVAPSNGDAAGNVSIDIPADGGASLNISQPTDVKHLFHVSHEQLSFAGFGGGGGSLMSQSGCGVGLFDSPAVQQPPPPPPPLQRQEKSCPSNKQHSLRAWGGKSSSRQQQAKEHSSARRGFFGGLHSSLRFASRSAPDLPEKCQPLGSRSGSKREKKDSGAAPSIRRPHQSLLSRLREALARRPAARGRLPAWAAPAVLLAAPVLHADVRLACLPADLRPPISSVDELDGDGDGGEGGEEESTNSPRVLTEAGGNSAGAAAALLSVRAASVRSGSASLPRRFRAQSSDTESHPHHRPQHPARHVTFDDETDAEQAGSTYLRPPPRRKRSSSGSGHEELCEIGCGSAGAAESLERPYQLDLLVRRRQAEMAASAAAAAAAAPATSSAEAVAAAVEDPDCPASPDDEDPPPPSFVIRQTPSDSTGYGSAVGNTPTHPDEGDDDKNSCV</sequence>
<dbReference type="Pfam" id="PF00069">
    <property type="entry name" value="Pkinase"/>
    <property type="match status" value="1"/>
</dbReference>
<dbReference type="InterPro" id="IPR008271">
    <property type="entry name" value="Ser/Thr_kinase_AS"/>
</dbReference>
<dbReference type="SUPFAM" id="SSF50044">
    <property type="entry name" value="SH3-domain"/>
    <property type="match status" value="1"/>
</dbReference>
<feature type="domain" description="Protein kinase" evidence="14">
    <location>
        <begin position="188"/>
        <end position="492"/>
    </location>
</feature>
<dbReference type="Gene3D" id="2.30.30.40">
    <property type="entry name" value="SH3 Domains"/>
    <property type="match status" value="1"/>
</dbReference>
<dbReference type="InterPro" id="IPR000095">
    <property type="entry name" value="CRIB_dom"/>
</dbReference>
<evidence type="ECO:0000256" key="8">
    <source>
        <dbReference type="ARBA" id="ARBA00048329"/>
    </source>
</evidence>
<feature type="compositionally biased region" description="Basic residues" evidence="12">
    <location>
        <begin position="916"/>
        <end position="925"/>
    </location>
</feature>
<dbReference type="InterPro" id="IPR011009">
    <property type="entry name" value="Kinase-like_dom_sf"/>
</dbReference>